<dbReference type="RefSeq" id="WP_209524636.1">
    <property type="nucleotide sequence ID" value="NZ_JAEEGA010000001.1"/>
</dbReference>
<accession>A0A940SQI4</accession>
<evidence type="ECO:0000313" key="2">
    <source>
        <dbReference type="EMBL" id="MBP1039747.1"/>
    </source>
</evidence>
<feature type="transmembrane region" description="Helical" evidence="1">
    <location>
        <begin position="122"/>
        <end position="140"/>
    </location>
</feature>
<keyword evidence="1" id="KW-0472">Membrane</keyword>
<keyword evidence="1" id="KW-0812">Transmembrane</keyword>
<sequence length="147" mass="16713">MVQLVRSFNYFIYLKIMLLVIPSLYLIYALLSAAKANLSMMTYIVTQPVATIMLLVSCLSLFWFLLYQRHYDQRGQGKDLRKSLFFYLVASAIVGNLVGAGLAGLAIRQMPKPLEKTGIKEFWFEGILLLITLFCSFALIRMSLSVL</sequence>
<organism evidence="2 3">
    <name type="scientific">Vagococcus allomyrinae</name>
    <dbReference type="NCBI Taxonomy" id="2794353"/>
    <lineage>
        <taxon>Bacteria</taxon>
        <taxon>Bacillati</taxon>
        <taxon>Bacillota</taxon>
        <taxon>Bacilli</taxon>
        <taxon>Lactobacillales</taxon>
        <taxon>Enterococcaceae</taxon>
        <taxon>Vagococcus</taxon>
    </lineage>
</organism>
<feature type="transmembrane region" description="Helical" evidence="1">
    <location>
        <begin position="12"/>
        <end position="31"/>
    </location>
</feature>
<gene>
    <name evidence="2" type="ORF">I6N95_01870</name>
</gene>
<proteinExistence type="predicted"/>
<dbReference type="AlphaFoldDB" id="A0A940SQI4"/>
<evidence type="ECO:0000313" key="3">
    <source>
        <dbReference type="Proteomes" id="UP000674938"/>
    </source>
</evidence>
<dbReference type="EMBL" id="JAEEGA010000001">
    <property type="protein sequence ID" value="MBP1039747.1"/>
    <property type="molecule type" value="Genomic_DNA"/>
</dbReference>
<dbReference type="Proteomes" id="UP000674938">
    <property type="component" value="Unassembled WGS sequence"/>
</dbReference>
<evidence type="ECO:0000256" key="1">
    <source>
        <dbReference type="SAM" id="Phobius"/>
    </source>
</evidence>
<keyword evidence="3" id="KW-1185">Reference proteome</keyword>
<reference evidence="2" key="1">
    <citation type="submission" date="2020-12" db="EMBL/GenBank/DDBJ databases">
        <title>Vagococcus allomyrinae sp. nov. and Enterococcus lavae sp. nov., isolated from the larvae of Allomyrina dichotoma.</title>
        <authorList>
            <person name="Lee S.D."/>
        </authorList>
    </citation>
    <scope>NUCLEOTIDE SEQUENCE</scope>
    <source>
        <strain evidence="2">BWB3-3</strain>
    </source>
</reference>
<keyword evidence="1" id="KW-1133">Transmembrane helix</keyword>
<protein>
    <submittedName>
        <fullName evidence="2">Uncharacterized protein</fullName>
    </submittedName>
</protein>
<feature type="transmembrane region" description="Helical" evidence="1">
    <location>
        <begin position="85"/>
        <end position="107"/>
    </location>
</feature>
<comment type="caution">
    <text evidence="2">The sequence shown here is derived from an EMBL/GenBank/DDBJ whole genome shotgun (WGS) entry which is preliminary data.</text>
</comment>
<feature type="transmembrane region" description="Helical" evidence="1">
    <location>
        <begin position="43"/>
        <end position="65"/>
    </location>
</feature>
<name>A0A940SQI4_9ENTE</name>